<dbReference type="AlphaFoldDB" id="A0AAD6TGC6"/>
<proteinExistence type="predicted"/>
<reference evidence="1" key="1">
    <citation type="submission" date="2023-03" db="EMBL/GenBank/DDBJ databases">
        <title>Massive genome expansion in bonnet fungi (Mycena s.s.) driven by repeated elements and novel gene families across ecological guilds.</title>
        <authorList>
            <consortium name="Lawrence Berkeley National Laboratory"/>
            <person name="Harder C.B."/>
            <person name="Miyauchi S."/>
            <person name="Viragh M."/>
            <person name="Kuo A."/>
            <person name="Thoen E."/>
            <person name="Andreopoulos B."/>
            <person name="Lu D."/>
            <person name="Skrede I."/>
            <person name="Drula E."/>
            <person name="Henrissat B."/>
            <person name="Morin E."/>
            <person name="Kohler A."/>
            <person name="Barry K."/>
            <person name="LaButti K."/>
            <person name="Morin E."/>
            <person name="Salamov A."/>
            <person name="Lipzen A."/>
            <person name="Mereny Z."/>
            <person name="Hegedus B."/>
            <person name="Baldrian P."/>
            <person name="Stursova M."/>
            <person name="Weitz H."/>
            <person name="Taylor A."/>
            <person name="Grigoriev I.V."/>
            <person name="Nagy L.G."/>
            <person name="Martin F."/>
            <person name="Kauserud H."/>
        </authorList>
    </citation>
    <scope>NUCLEOTIDE SEQUENCE</scope>
    <source>
        <strain evidence="1">CBHHK200</strain>
    </source>
</reference>
<evidence type="ECO:0000313" key="2">
    <source>
        <dbReference type="Proteomes" id="UP001218188"/>
    </source>
</evidence>
<protein>
    <submittedName>
        <fullName evidence="1">Uncharacterized protein</fullName>
    </submittedName>
</protein>
<accession>A0AAD6TGC6</accession>
<dbReference type="Gene3D" id="3.80.10.10">
    <property type="entry name" value="Ribonuclease Inhibitor"/>
    <property type="match status" value="1"/>
</dbReference>
<gene>
    <name evidence="1" type="ORF">C8F04DRAFT_1069076</name>
</gene>
<name>A0AAD6TGC6_9AGAR</name>
<organism evidence="1 2">
    <name type="scientific">Mycena alexandri</name>
    <dbReference type="NCBI Taxonomy" id="1745969"/>
    <lineage>
        <taxon>Eukaryota</taxon>
        <taxon>Fungi</taxon>
        <taxon>Dikarya</taxon>
        <taxon>Basidiomycota</taxon>
        <taxon>Agaricomycotina</taxon>
        <taxon>Agaricomycetes</taxon>
        <taxon>Agaricomycetidae</taxon>
        <taxon>Agaricales</taxon>
        <taxon>Marasmiineae</taxon>
        <taxon>Mycenaceae</taxon>
        <taxon>Mycena</taxon>
    </lineage>
</organism>
<dbReference type="EMBL" id="JARJCM010000006">
    <property type="protein sequence ID" value="KAJ7044655.1"/>
    <property type="molecule type" value="Genomic_DNA"/>
</dbReference>
<evidence type="ECO:0000313" key="1">
    <source>
        <dbReference type="EMBL" id="KAJ7044655.1"/>
    </source>
</evidence>
<sequence>MTTALPTEVWRMAWIHASSGDLKSLSSSCRLFCDISQPLLFRTLTYVGASDFIEPITSRNITPTLEKLRRNQSRLRSLASSPRLALMVQSWSFHSSPEILYNIPDVPFMEKFPQVVKLSRAINANFGSTLGVFANLSNLSFTGFDLTPEFCQTLASLPRLKEMSLVLCDIHCPDLNGGLPLEDFSFSNPELEWTDAIVERHNLVSTSRLKQLHLVDPLVGRVFLTLFTTSGPLPRLVALHLSLGDEAKDIFYKFLDCCPALEHLDLDAPVTFSGVNLPDTTIPALRSFAGPIEIAGIFAGGRPVRSFDLDYAGEGGEEYPSIENSVVQAVLLQISTSSATLEDLKLPLLPFDTSNFRVLSDLFPKLKRLVFFLRDTGAPPEAAIDLDEAVTWDMIIADVLGEASDDHGVDDEGTDHLDQDWIPLTVSSLLAAQHQEMLSGGNATERRCEDCDNNSASGYSDGAASLEGPEVEVDAYQGKTYEDLKLDSLKDFMRSLANDTTPLPRNIRHLGIALVPSAGGAAMPDADVSPVVEELGALYPALRKVMFGYSPRAWKRKDGVWENPKPEDAMGFLPFRIMRGNLPFS</sequence>
<comment type="caution">
    <text evidence="1">The sequence shown here is derived from an EMBL/GenBank/DDBJ whole genome shotgun (WGS) entry which is preliminary data.</text>
</comment>
<keyword evidence="2" id="KW-1185">Reference proteome</keyword>
<dbReference type="InterPro" id="IPR032675">
    <property type="entry name" value="LRR_dom_sf"/>
</dbReference>
<dbReference type="SUPFAM" id="SSF52047">
    <property type="entry name" value="RNI-like"/>
    <property type="match status" value="1"/>
</dbReference>
<dbReference type="Proteomes" id="UP001218188">
    <property type="component" value="Unassembled WGS sequence"/>
</dbReference>